<evidence type="ECO:0000256" key="2">
    <source>
        <dbReference type="PROSITE-ProRule" id="PRU00168"/>
    </source>
</evidence>
<dbReference type="Pfam" id="PF00617">
    <property type="entry name" value="RasGEF"/>
    <property type="match status" value="1"/>
</dbReference>
<dbReference type="InterPro" id="IPR008937">
    <property type="entry name" value="Ras-like_GEF"/>
</dbReference>
<feature type="compositionally biased region" description="Polar residues" evidence="3">
    <location>
        <begin position="11"/>
        <end position="27"/>
    </location>
</feature>
<dbReference type="PANTHER" id="PTHR23113">
    <property type="entry name" value="GUANINE NUCLEOTIDE EXCHANGE FACTOR"/>
    <property type="match status" value="1"/>
</dbReference>
<dbReference type="GO" id="GO:0005085">
    <property type="term" value="F:guanyl-nucleotide exchange factor activity"/>
    <property type="evidence" value="ECO:0007669"/>
    <property type="project" value="UniProtKB-KW"/>
</dbReference>
<feature type="region of interest" description="Disordered" evidence="3">
    <location>
        <begin position="350"/>
        <end position="383"/>
    </location>
</feature>
<feature type="domain" description="N-terminal Ras-GEF" evidence="5">
    <location>
        <begin position="1313"/>
        <end position="1435"/>
    </location>
</feature>
<keyword evidence="7" id="KW-1185">Reference proteome</keyword>
<dbReference type="EMBL" id="MU167221">
    <property type="protein sequence ID" value="KAG0150260.1"/>
    <property type="molecule type" value="Genomic_DNA"/>
</dbReference>
<feature type="compositionally biased region" description="Low complexity" evidence="3">
    <location>
        <begin position="145"/>
        <end position="163"/>
    </location>
</feature>
<dbReference type="InterPro" id="IPR000651">
    <property type="entry name" value="Ras-like_Gua-exchang_fac_N"/>
</dbReference>
<feature type="compositionally biased region" description="Polar residues" evidence="3">
    <location>
        <begin position="202"/>
        <end position="225"/>
    </location>
</feature>
<feature type="region of interest" description="Disordered" evidence="3">
    <location>
        <begin position="477"/>
        <end position="544"/>
    </location>
</feature>
<evidence type="ECO:0000313" key="6">
    <source>
        <dbReference type="EMBL" id="KAG0150260.1"/>
    </source>
</evidence>
<evidence type="ECO:0000256" key="3">
    <source>
        <dbReference type="SAM" id="MobiDB-lite"/>
    </source>
</evidence>
<sequence>MTHESAHDGTDGSNNDPHHPTSVSVCSKPSAVPIFPNDSLLRQPKAPQLPVIPSELFDALSRTRTSSPPPAPVVPTELFSALSRTRPIGPPDQPTPIFTVPINNPTLAPHPTRKVASPLAPVRSKILSKLVASVSTHPHLPRSQPPSSTSPDLPSDSSPISTTHSQHPQGHRNRSLGFLPDIPITPINLDLRQSEPSRPLSIRNSSIDQPTVTERAQTPVEPNSRPSKRKTVVDPLAINQPKSQSISTTAAVRSLLHLRGSHRTPTVPVSRSDHPLPTPHSSESVNPTSVQLSRLDQPLRPYSPSGLTPDLLTSENVPSPHLPTVDSPSLEQQSGRSSFIYLPSVSQSTTTVSQCPVPPHLPTPSSEDHSSNTQESFMSNLTTPKTKETIWNRMGFNHTSFGSSSSASGRKMLLKQHQHQLADVPTEKLLRDVHLPHSAQSAIGHQSSLSPSSSRARTSFSLDHYIHSHLNNHNEKKSLLSQRRHQTGTKDSVSSSRRPKSKPEGSRTGNLLSKRSSLKAKHDVQEAGSELGSPALAHSSSELSTQSSLDHLDLLNSRSLNENLGNGNEEDILEEDAEDVPWPNRENFTHDLHAGRRREQFMDPEDHHRERGQDESVDDDGSDCAMEHSEDQPHDPDLCGRMSTSNRRPHIHSTGSADSPHATAAHLRHHRQDECHSPTSPSTTHRALPGLSLRHVGRSHPASMAPCQSQGAARAPSVAPLPFRLSKDAQKTFFNSGMRDSLDARRAAMTHSLDPLAMRFKSSTAPVSSPATSTESKYRSPNGIEDFNVPHTAPLCNFPSFYLSSGPPTPTRAVSNLLYDSQRARSLSDTLYRRATRAYHYRHHREFQDLVFSPNEPGEPGQTENSRLRATQETKALKQIPDSESVLGCSLESHHLKIFNGTFGTPTAGRTTRLADEPNSEEVQEDGPGYLLDTPAARTALNVKADFTIGVAGPKGVGKTTIITRALRRPVTDPVILYEDERTNKIISYLSSVSNGAGHQRTVQVLEVDQAVLEEKIVKKDHKEGLIWPKCLPPLDGILLCYDAMDPTALDDLRPLLHSFWTRGGISLIVLACKSNKDEKMNATSPLKAAELVNVYGTGMIQLDGGLEDAGKKMRNSFNWLMKAIREARGESRSYSSASTHVLDSSHDDEPHSPSTSIVAQQYLQHDHPPAGGNGGRHLSDPSGNPRPVTHHHVRKSINASDETSKISERVAGKVPEDSRQDDRQESTVCGPSMVSVQLETADEHAQKHERQTSSSASPLPSLPTQTVDPPKDSGLAPPQEVPTSASSRHAAQKAIVMSQYDPSSFSRGSEMDMHLDKHAIIDKFVFATVSGNESSFVDQFLIVFRRFATPFDVLSALITRFEFVSYHLEDDPLLTRYAHMKICHVLMTWVETYPGDFVKPTTLTVLKAFNTLILSATWLLHYAVEILPMSKAIGQMVDEDAGWALPDTTDESTVEDLLQHLTRLKAALAPALPRAALGLESEHSPTDELSKLDPELNTTLTDATSTSFRRAEEESRARMPNKLRETTHNDTQSSLGLKSTASSSLQVDPKAESKSLLEHSNLLISLPDELIALQITRLEWDIFAEMKPRHLIRYVLAPRDPKNPRVALRDPNSPIARSTDYLNHLAAWASSMILIQEKLKSRARVLLKLMKVAYELRDMDDFHSLMGVLAGIEAQPVYRLEATFEVVQHMDLQSYRRYLSLKRLMSSQRSFSAYRLARQTASAQCVPYLGTYLQDITAVNEVKDDMRDGKVNWTKFGQIAKASATVIECAKLAPEIEPDDRVEGLIIRVPILSEDAQYELSYKWKPRAGGSRVLGVNGSRASGIGGAHSKAAGASLVAVSASGSGTGVAKKGTRKLRQLINTAMQ</sequence>
<dbReference type="InterPro" id="IPR027417">
    <property type="entry name" value="P-loop_NTPase"/>
</dbReference>
<feature type="region of interest" description="Disordered" evidence="3">
    <location>
        <begin position="1"/>
        <end position="30"/>
    </location>
</feature>
<feature type="compositionally biased region" description="Polar residues" evidence="3">
    <location>
        <begin position="1133"/>
        <end position="1143"/>
    </location>
</feature>
<feature type="compositionally biased region" description="Basic and acidic residues" evidence="3">
    <location>
        <begin position="1242"/>
        <end position="1252"/>
    </location>
</feature>
<dbReference type="Proteomes" id="UP000886653">
    <property type="component" value="Unassembled WGS sequence"/>
</dbReference>
<dbReference type="InterPro" id="IPR036964">
    <property type="entry name" value="RASGEF_cat_dom_sf"/>
</dbReference>
<feature type="compositionally biased region" description="Low complexity" evidence="3">
    <location>
        <begin position="1534"/>
        <end position="1546"/>
    </location>
</feature>
<evidence type="ECO:0000256" key="1">
    <source>
        <dbReference type="ARBA" id="ARBA00022658"/>
    </source>
</evidence>
<evidence type="ECO:0000259" key="4">
    <source>
        <dbReference type="PROSITE" id="PS50009"/>
    </source>
</evidence>
<dbReference type="Gene3D" id="1.20.870.10">
    <property type="entry name" value="Son of sevenless (SoS) protein Chain: S domain 1"/>
    <property type="match status" value="1"/>
</dbReference>
<feature type="compositionally biased region" description="Basic and acidic residues" evidence="3">
    <location>
        <begin position="1510"/>
        <end position="1529"/>
    </location>
</feature>
<dbReference type="InterPro" id="IPR023578">
    <property type="entry name" value="Ras_GEF_dom_sf"/>
</dbReference>
<feature type="region of interest" description="Disordered" evidence="3">
    <location>
        <begin position="134"/>
        <end position="180"/>
    </location>
</feature>
<feature type="compositionally biased region" description="Basic and acidic residues" evidence="3">
    <location>
        <begin position="1203"/>
        <end position="1226"/>
    </location>
</feature>
<keyword evidence="1 2" id="KW-0344">Guanine-nucleotide releasing factor</keyword>
<comment type="caution">
    <text evidence="6">The sequence shown here is derived from an EMBL/GenBank/DDBJ whole genome shotgun (WGS) entry which is preliminary data.</text>
</comment>
<reference evidence="6" key="1">
    <citation type="submission" date="2013-11" db="EMBL/GenBank/DDBJ databases">
        <title>Genome sequence of the fusiform rust pathogen reveals effectors for host alternation and coevolution with pine.</title>
        <authorList>
            <consortium name="DOE Joint Genome Institute"/>
            <person name="Smith K."/>
            <person name="Pendleton A."/>
            <person name="Kubisiak T."/>
            <person name="Anderson C."/>
            <person name="Salamov A."/>
            <person name="Aerts A."/>
            <person name="Riley R."/>
            <person name="Clum A."/>
            <person name="Lindquist E."/>
            <person name="Ence D."/>
            <person name="Campbell M."/>
            <person name="Kronenberg Z."/>
            <person name="Feau N."/>
            <person name="Dhillon B."/>
            <person name="Hamelin R."/>
            <person name="Burleigh J."/>
            <person name="Smith J."/>
            <person name="Yandell M."/>
            <person name="Nelson C."/>
            <person name="Grigoriev I."/>
            <person name="Davis J."/>
        </authorList>
    </citation>
    <scope>NUCLEOTIDE SEQUENCE</scope>
    <source>
        <strain evidence="6">G11</strain>
    </source>
</reference>
<accession>A0A9P6NVJ8</accession>
<feature type="region of interest" description="Disordered" evidence="3">
    <location>
        <begin position="575"/>
        <end position="687"/>
    </location>
</feature>
<dbReference type="Gene3D" id="1.10.840.10">
    <property type="entry name" value="Ras guanine-nucleotide exchange factors catalytic domain"/>
    <property type="match status" value="1"/>
</dbReference>
<dbReference type="GO" id="GO:0007265">
    <property type="term" value="P:Ras protein signal transduction"/>
    <property type="evidence" value="ECO:0007669"/>
    <property type="project" value="TreeGrafter"/>
</dbReference>
<dbReference type="PANTHER" id="PTHR23113:SF368">
    <property type="entry name" value="CELL DIVISION CONTROL PROTEIN 25"/>
    <property type="match status" value="1"/>
</dbReference>
<dbReference type="SMART" id="SM00147">
    <property type="entry name" value="RasGEF"/>
    <property type="match status" value="1"/>
</dbReference>
<dbReference type="GO" id="GO:0005886">
    <property type="term" value="C:plasma membrane"/>
    <property type="evidence" value="ECO:0007669"/>
    <property type="project" value="TreeGrafter"/>
</dbReference>
<feature type="compositionally biased region" description="Basic and acidic residues" evidence="3">
    <location>
        <begin position="625"/>
        <end position="638"/>
    </location>
</feature>
<feature type="compositionally biased region" description="Basic and acidic residues" evidence="3">
    <location>
        <begin position="587"/>
        <end position="614"/>
    </location>
</feature>
<feature type="region of interest" description="Disordered" evidence="3">
    <location>
        <begin position="193"/>
        <end position="334"/>
    </location>
</feature>
<dbReference type="CDD" id="cd06224">
    <property type="entry name" value="REM"/>
    <property type="match status" value="1"/>
</dbReference>
<gene>
    <name evidence="6" type="ORF">CROQUDRAFT_88295</name>
</gene>
<name>A0A9P6NVJ8_9BASI</name>
<feature type="compositionally biased region" description="Basic and acidic residues" evidence="3">
    <location>
        <begin position="1"/>
        <end position="10"/>
    </location>
</feature>
<feature type="compositionally biased region" description="Polar residues" evidence="3">
    <location>
        <begin position="1227"/>
        <end position="1239"/>
    </location>
</feature>
<feature type="compositionally biased region" description="Basic and acidic residues" evidence="3">
    <location>
        <begin position="1481"/>
        <end position="1495"/>
    </location>
</feature>
<dbReference type="PROSITE" id="PS50212">
    <property type="entry name" value="RASGEF_NTER"/>
    <property type="match status" value="1"/>
</dbReference>
<dbReference type="InterPro" id="IPR001895">
    <property type="entry name" value="RASGEF_cat_dom"/>
</dbReference>
<dbReference type="Gene3D" id="3.40.50.300">
    <property type="entry name" value="P-loop containing nucleotide triphosphate hydrolases"/>
    <property type="match status" value="1"/>
</dbReference>
<dbReference type="SUPFAM" id="SSF52540">
    <property type="entry name" value="P-loop containing nucleoside triphosphate hydrolases"/>
    <property type="match status" value="1"/>
</dbReference>
<feature type="region of interest" description="Disordered" evidence="3">
    <location>
        <begin position="1481"/>
        <end position="1548"/>
    </location>
</feature>
<feature type="compositionally biased region" description="Polar residues" evidence="3">
    <location>
        <begin position="240"/>
        <end position="251"/>
    </location>
</feature>
<dbReference type="OrthoDB" id="28357at2759"/>
<dbReference type="SUPFAM" id="SSF48366">
    <property type="entry name" value="Ras GEF"/>
    <property type="match status" value="1"/>
</dbReference>
<evidence type="ECO:0000259" key="5">
    <source>
        <dbReference type="PROSITE" id="PS50212"/>
    </source>
</evidence>
<feature type="compositionally biased region" description="Polar residues" evidence="3">
    <location>
        <begin position="279"/>
        <end position="294"/>
    </location>
</feature>
<feature type="domain" description="Ras-GEF" evidence="4">
    <location>
        <begin position="1568"/>
        <end position="1808"/>
    </location>
</feature>
<organism evidence="6 7">
    <name type="scientific">Cronartium quercuum f. sp. fusiforme G11</name>
    <dbReference type="NCBI Taxonomy" id="708437"/>
    <lineage>
        <taxon>Eukaryota</taxon>
        <taxon>Fungi</taxon>
        <taxon>Dikarya</taxon>
        <taxon>Basidiomycota</taxon>
        <taxon>Pucciniomycotina</taxon>
        <taxon>Pucciniomycetes</taxon>
        <taxon>Pucciniales</taxon>
        <taxon>Coleosporiaceae</taxon>
        <taxon>Cronartium</taxon>
    </lineage>
</organism>
<protein>
    <submittedName>
        <fullName evidence="6">Uncharacterized protein</fullName>
    </submittedName>
</protein>
<evidence type="ECO:0000313" key="7">
    <source>
        <dbReference type="Proteomes" id="UP000886653"/>
    </source>
</evidence>
<feature type="compositionally biased region" description="Low complexity" evidence="3">
    <location>
        <begin position="1253"/>
        <end position="1267"/>
    </location>
</feature>
<dbReference type="Pfam" id="PF00618">
    <property type="entry name" value="RasGEF_N"/>
    <property type="match status" value="1"/>
</dbReference>
<feature type="region of interest" description="Disordered" evidence="3">
    <location>
        <begin position="1131"/>
        <end position="1291"/>
    </location>
</feature>
<proteinExistence type="predicted"/>
<dbReference type="PROSITE" id="PS50009">
    <property type="entry name" value="RASGEF_CAT"/>
    <property type="match status" value="1"/>
</dbReference>
<feature type="compositionally biased region" description="Polar residues" evidence="3">
    <location>
        <begin position="371"/>
        <end position="383"/>
    </location>
</feature>